<gene>
    <name evidence="2" type="ORF">QOL99_13790</name>
</gene>
<dbReference type="Gene3D" id="3.40.50.300">
    <property type="entry name" value="P-loop containing nucleotide triphosphate hydrolases"/>
    <property type="match status" value="1"/>
</dbReference>
<name>A0ABT7JKR3_9DEIO</name>
<dbReference type="RefSeq" id="WP_285524654.1">
    <property type="nucleotide sequence ID" value="NZ_JASNGB010000164.1"/>
</dbReference>
<evidence type="ECO:0000313" key="2">
    <source>
        <dbReference type="EMBL" id="MDL2345212.1"/>
    </source>
</evidence>
<dbReference type="InterPro" id="IPR052934">
    <property type="entry name" value="Methyl-DNA_Rec/Restrict_Enz"/>
</dbReference>
<keyword evidence="3" id="KW-1185">Reference proteome</keyword>
<sequence length="197" mass="21622">MSNALIIDEFNRAHQDEAFGRLLTLLDSRYRTQLPLVGPDDGAPEEVYLPADFLLIGTLNDADTARLHDLSAALQRRFTSVHVGVPMSERTHLERTYAEIPQSTFEALYGVVGTGGPQDRPEGRLRGTVTVGTHFMSEVLEYVRAGMTLDASLSTLAESHLTHLTRADLERLAAHAGQHQLQGLQTQVEKAMTAAAF</sequence>
<accession>A0ABT7JKR3</accession>
<reference evidence="2 3" key="1">
    <citation type="submission" date="2023-05" db="EMBL/GenBank/DDBJ databases">
        <authorList>
            <person name="Gao F."/>
        </authorList>
    </citation>
    <scope>NUCLEOTIDE SEQUENCE [LARGE SCALE GENOMIC DNA]</scope>
    <source>
        <strain evidence="2 3">MIMF12</strain>
    </source>
</reference>
<evidence type="ECO:0000259" key="1">
    <source>
        <dbReference type="Pfam" id="PF07728"/>
    </source>
</evidence>
<dbReference type="InterPro" id="IPR011704">
    <property type="entry name" value="ATPase_dyneun-rel_AAA"/>
</dbReference>
<dbReference type="InterPro" id="IPR027417">
    <property type="entry name" value="P-loop_NTPase"/>
</dbReference>
<dbReference type="EMBL" id="JASNGB010000164">
    <property type="protein sequence ID" value="MDL2345212.1"/>
    <property type="molecule type" value="Genomic_DNA"/>
</dbReference>
<dbReference type="Proteomes" id="UP001302059">
    <property type="component" value="Unassembled WGS sequence"/>
</dbReference>
<comment type="caution">
    <text evidence="2">The sequence shown here is derived from an EMBL/GenBank/DDBJ whole genome shotgun (WGS) entry which is preliminary data.</text>
</comment>
<organism evidence="2 3">
    <name type="scientific">Deinococcus rhizophilus</name>
    <dbReference type="NCBI Taxonomy" id="3049544"/>
    <lineage>
        <taxon>Bacteria</taxon>
        <taxon>Thermotogati</taxon>
        <taxon>Deinococcota</taxon>
        <taxon>Deinococci</taxon>
        <taxon>Deinococcales</taxon>
        <taxon>Deinococcaceae</taxon>
        <taxon>Deinococcus</taxon>
    </lineage>
</organism>
<dbReference type="Pfam" id="PF07728">
    <property type="entry name" value="AAA_5"/>
    <property type="match status" value="1"/>
</dbReference>
<proteinExistence type="predicted"/>
<dbReference type="SUPFAM" id="SSF52540">
    <property type="entry name" value="P-loop containing nucleoside triphosphate hydrolases"/>
    <property type="match status" value="1"/>
</dbReference>
<evidence type="ECO:0000313" key="3">
    <source>
        <dbReference type="Proteomes" id="UP001302059"/>
    </source>
</evidence>
<feature type="domain" description="ATPase dynein-related AAA" evidence="1">
    <location>
        <begin position="4"/>
        <end position="78"/>
    </location>
</feature>
<protein>
    <submittedName>
        <fullName evidence="2">AAA family ATPase</fullName>
    </submittedName>
</protein>
<dbReference type="PANTHER" id="PTHR37291:SF1">
    <property type="entry name" value="TYPE IV METHYL-DIRECTED RESTRICTION ENZYME ECOKMCRB SUBUNIT"/>
    <property type="match status" value="1"/>
</dbReference>
<dbReference type="PANTHER" id="PTHR37291">
    <property type="entry name" value="5-METHYLCYTOSINE-SPECIFIC RESTRICTION ENZYME B"/>
    <property type="match status" value="1"/>
</dbReference>